<gene>
    <name evidence="1" type="ORF">BLNAU_5639</name>
</gene>
<protein>
    <submittedName>
        <fullName evidence="1">Uncharacterized protein</fullName>
    </submittedName>
</protein>
<evidence type="ECO:0000313" key="2">
    <source>
        <dbReference type="Proteomes" id="UP001281761"/>
    </source>
</evidence>
<dbReference type="EMBL" id="JARBJD010000030">
    <property type="protein sequence ID" value="KAK2959330.1"/>
    <property type="molecule type" value="Genomic_DNA"/>
</dbReference>
<evidence type="ECO:0000313" key="1">
    <source>
        <dbReference type="EMBL" id="KAK2959330.1"/>
    </source>
</evidence>
<accession>A0ABQ9Y6L1</accession>
<sequence length="469" mass="52971">MNFSVSIEDALDVKTYLVNKPQDIKQPIFEDTYRSPIDLLAVANSQPFLEETMMVRKGTLKYVTEDGLHVIGPVPNADDEFIGLFDRIVRRGVKQGDECDSTNSTNDPLHSKKFQLEKDSLEKLSNETRIYQHQITAELSFPKDLLTLVEDGTFRERAVEDRQPSKSDQLQTAELSLLKKAETLRNCRNMLLEKAQQLTVEWKKDCRAVSDLSRLRSDWLLQKTSERGRIRVNWGLKEDRVAGGSYPSLQSLLPTNLPAEEICRRLRHIQLHHLTQRILQNLQKDPSNRVLSDSAVHIPLNLRTSMILSATDLIKNPGYLLIQPHPAEAASTAILPFSTLPFIPCLPINSPTHPHFINIIRATLLRAVLSPHLSSTPTMTEQIVSLFSKLEQFTSLSSHLPPPQSLLLPHFYPFLPEHESAPIILQSSAASTTLFVDQNHVQLPYPFSAFPHSQSLSFALMNELQSSEG</sequence>
<reference evidence="1 2" key="1">
    <citation type="journal article" date="2022" name="bioRxiv">
        <title>Genomics of Preaxostyla Flagellates Illuminates Evolutionary Transitions and the Path Towards Mitochondrial Loss.</title>
        <authorList>
            <person name="Novak L.V.F."/>
            <person name="Treitli S.C."/>
            <person name="Pyrih J."/>
            <person name="Halakuc P."/>
            <person name="Pipaliya S.V."/>
            <person name="Vacek V."/>
            <person name="Brzon O."/>
            <person name="Soukal P."/>
            <person name="Eme L."/>
            <person name="Dacks J.B."/>
            <person name="Karnkowska A."/>
            <person name="Elias M."/>
            <person name="Hampl V."/>
        </authorList>
    </citation>
    <scope>NUCLEOTIDE SEQUENCE [LARGE SCALE GENOMIC DNA]</scope>
    <source>
        <strain evidence="1">NAU3</strain>
        <tissue evidence="1">Gut</tissue>
    </source>
</reference>
<comment type="caution">
    <text evidence="1">The sequence shown here is derived from an EMBL/GenBank/DDBJ whole genome shotgun (WGS) entry which is preliminary data.</text>
</comment>
<dbReference type="Proteomes" id="UP001281761">
    <property type="component" value="Unassembled WGS sequence"/>
</dbReference>
<organism evidence="1 2">
    <name type="scientific">Blattamonas nauphoetae</name>
    <dbReference type="NCBI Taxonomy" id="2049346"/>
    <lineage>
        <taxon>Eukaryota</taxon>
        <taxon>Metamonada</taxon>
        <taxon>Preaxostyla</taxon>
        <taxon>Oxymonadida</taxon>
        <taxon>Blattamonas</taxon>
    </lineage>
</organism>
<proteinExistence type="predicted"/>
<keyword evidence="2" id="KW-1185">Reference proteome</keyword>
<name>A0ABQ9Y6L1_9EUKA</name>